<reference evidence="2" key="2">
    <citation type="submission" date="2025-08" db="UniProtKB">
        <authorList>
            <consortium name="RefSeq"/>
        </authorList>
    </citation>
    <scope>IDENTIFICATION</scope>
    <source>
        <tissue evidence="2">Leaf</tissue>
    </source>
</reference>
<keyword evidence="1" id="KW-1185">Reference proteome</keyword>
<sequence length="102" mass="11349">MEISTIWHTDGSSNDLHRIAGIGGIVRNGNGEMNIRNITLEMDSLLIVNMLKGIFKHAWEIADDIMETQSIIKHLQIEVVHCFREGNTVADALAKFGGTMQD</sequence>
<gene>
    <name evidence="2" type="primary">LOC142175925</name>
</gene>
<dbReference type="Proteomes" id="UP000790787">
    <property type="component" value="Chromosome 22"/>
</dbReference>
<dbReference type="RefSeq" id="XP_075099036.1">
    <property type="nucleotide sequence ID" value="XM_075242935.1"/>
</dbReference>
<proteinExistence type="predicted"/>
<reference evidence="1" key="1">
    <citation type="journal article" date="2014" name="Nat. Commun.">
        <title>The tobacco genome sequence and its comparison with those of tomato and potato.</title>
        <authorList>
            <person name="Sierro N."/>
            <person name="Battey J.N."/>
            <person name="Ouadi S."/>
            <person name="Bakaher N."/>
            <person name="Bovet L."/>
            <person name="Willig A."/>
            <person name="Goepfert S."/>
            <person name="Peitsch M.C."/>
            <person name="Ivanov N.V."/>
        </authorList>
    </citation>
    <scope>NUCLEOTIDE SEQUENCE [LARGE SCALE GENOMIC DNA]</scope>
</reference>
<organism evidence="1 2">
    <name type="scientific">Nicotiana tabacum</name>
    <name type="common">Common tobacco</name>
    <dbReference type="NCBI Taxonomy" id="4097"/>
    <lineage>
        <taxon>Eukaryota</taxon>
        <taxon>Viridiplantae</taxon>
        <taxon>Streptophyta</taxon>
        <taxon>Embryophyta</taxon>
        <taxon>Tracheophyta</taxon>
        <taxon>Spermatophyta</taxon>
        <taxon>Magnoliopsida</taxon>
        <taxon>eudicotyledons</taxon>
        <taxon>Gunneridae</taxon>
        <taxon>Pentapetalae</taxon>
        <taxon>asterids</taxon>
        <taxon>lamiids</taxon>
        <taxon>Solanales</taxon>
        <taxon>Solanaceae</taxon>
        <taxon>Nicotianoideae</taxon>
        <taxon>Nicotianeae</taxon>
        <taxon>Nicotiana</taxon>
    </lineage>
</organism>
<evidence type="ECO:0000313" key="1">
    <source>
        <dbReference type="Proteomes" id="UP000790787"/>
    </source>
</evidence>
<name>A0AC58TP83_TOBAC</name>
<evidence type="ECO:0000313" key="2">
    <source>
        <dbReference type="RefSeq" id="XP_075099036.1"/>
    </source>
</evidence>
<protein>
    <submittedName>
        <fullName evidence="2">Uncharacterized protein LOC142175925</fullName>
    </submittedName>
</protein>
<accession>A0AC58TP83</accession>